<evidence type="ECO:0000313" key="2">
    <source>
        <dbReference type="Proteomes" id="UP000054217"/>
    </source>
</evidence>
<organism evidence="1 2">
    <name type="scientific">Pisolithus tinctorius Marx 270</name>
    <dbReference type="NCBI Taxonomy" id="870435"/>
    <lineage>
        <taxon>Eukaryota</taxon>
        <taxon>Fungi</taxon>
        <taxon>Dikarya</taxon>
        <taxon>Basidiomycota</taxon>
        <taxon>Agaricomycotina</taxon>
        <taxon>Agaricomycetes</taxon>
        <taxon>Agaricomycetidae</taxon>
        <taxon>Boletales</taxon>
        <taxon>Sclerodermatineae</taxon>
        <taxon>Pisolithaceae</taxon>
        <taxon>Pisolithus</taxon>
    </lineage>
</organism>
<dbReference type="InParanoid" id="A0A0C3J4U8"/>
<accession>A0A0C3J4U8</accession>
<name>A0A0C3J4U8_PISTI</name>
<dbReference type="PANTHER" id="PTHR31912:SF34">
    <property type="entry name" value="NOTOCHORD-RELATED PROTEIN"/>
    <property type="match status" value="1"/>
</dbReference>
<proteinExistence type="predicted"/>
<dbReference type="AlphaFoldDB" id="A0A0C3J4U8"/>
<feature type="non-terminal residue" evidence="1">
    <location>
        <position position="136"/>
    </location>
</feature>
<reference evidence="1 2" key="1">
    <citation type="submission" date="2014-04" db="EMBL/GenBank/DDBJ databases">
        <authorList>
            <consortium name="DOE Joint Genome Institute"/>
            <person name="Kuo A."/>
            <person name="Kohler A."/>
            <person name="Costa M.D."/>
            <person name="Nagy L.G."/>
            <person name="Floudas D."/>
            <person name="Copeland A."/>
            <person name="Barry K.W."/>
            <person name="Cichocki N."/>
            <person name="Veneault-Fourrey C."/>
            <person name="LaButti K."/>
            <person name="Lindquist E.A."/>
            <person name="Lipzen A."/>
            <person name="Lundell T."/>
            <person name="Morin E."/>
            <person name="Murat C."/>
            <person name="Sun H."/>
            <person name="Tunlid A."/>
            <person name="Henrissat B."/>
            <person name="Grigoriev I.V."/>
            <person name="Hibbett D.S."/>
            <person name="Martin F."/>
            <person name="Nordberg H.P."/>
            <person name="Cantor M.N."/>
            <person name="Hua S.X."/>
        </authorList>
    </citation>
    <scope>NUCLEOTIDE SEQUENCE [LARGE SCALE GENOMIC DNA]</scope>
    <source>
        <strain evidence="1 2">Marx 270</strain>
    </source>
</reference>
<gene>
    <name evidence="1" type="ORF">M404DRAFT_74355</name>
</gene>
<dbReference type="HOGENOM" id="CLU_145550_0_0_1"/>
<evidence type="ECO:0000313" key="1">
    <source>
        <dbReference type="EMBL" id="KIN92726.1"/>
    </source>
</evidence>
<dbReference type="OrthoDB" id="2246127at2759"/>
<keyword evidence="2" id="KW-1185">Reference proteome</keyword>
<protein>
    <submittedName>
        <fullName evidence="1">Uncharacterized protein</fullName>
    </submittedName>
</protein>
<sequence>MHIPHSVFSQCQLDLLMWLLHINGIQDVPSVRTMKTLEDGLQKICGIETLPFTGAFGHQYYMNSFSDIIRQEMANPHIQPQLHFYPEDSGGQLNEAYQARRWLKEMDPTQLTPMIRLHGQDFFIFEPALLSNGQVC</sequence>
<dbReference type="EMBL" id="KN832441">
    <property type="protein sequence ID" value="KIN92726.1"/>
    <property type="molecule type" value="Genomic_DNA"/>
</dbReference>
<reference evidence="2" key="2">
    <citation type="submission" date="2015-01" db="EMBL/GenBank/DDBJ databases">
        <title>Evolutionary Origins and Diversification of the Mycorrhizal Mutualists.</title>
        <authorList>
            <consortium name="DOE Joint Genome Institute"/>
            <consortium name="Mycorrhizal Genomics Consortium"/>
            <person name="Kohler A."/>
            <person name="Kuo A."/>
            <person name="Nagy L.G."/>
            <person name="Floudas D."/>
            <person name="Copeland A."/>
            <person name="Barry K.W."/>
            <person name="Cichocki N."/>
            <person name="Veneault-Fourrey C."/>
            <person name="LaButti K."/>
            <person name="Lindquist E.A."/>
            <person name="Lipzen A."/>
            <person name="Lundell T."/>
            <person name="Morin E."/>
            <person name="Murat C."/>
            <person name="Riley R."/>
            <person name="Ohm R."/>
            <person name="Sun H."/>
            <person name="Tunlid A."/>
            <person name="Henrissat B."/>
            <person name="Grigoriev I.V."/>
            <person name="Hibbett D.S."/>
            <person name="Martin F."/>
        </authorList>
    </citation>
    <scope>NUCLEOTIDE SEQUENCE [LARGE SCALE GENOMIC DNA]</scope>
    <source>
        <strain evidence="2">Marx 270</strain>
    </source>
</reference>
<dbReference type="PANTHER" id="PTHR31912">
    <property type="entry name" value="IP13529P"/>
    <property type="match status" value="1"/>
</dbReference>
<dbReference type="Proteomes" id="UP000054217">
    <property type="component" value="Unassembled WGS sequence"/>
</dbReference>
<dbReference type="STRING" id="870435.A0A0C3J4U8"/>